<evidence type="ECO:0008006" key="3">
    <source>
        <dbReference type="Google" id="ProtNLM"/>
    </source>
</evidence>
<evidence type="ECO:0000313" key="2">
    <source>
        <dbReference type="Proteomes" id="UP000287563"/>
    </source>
</evidence>
<accession>A0A3S3QTX9</accession>
<dbReference type="OrthoDB" id="6716726at2"/>
<dbReference type="EMBL" id="RJLM01000001">
    <property type="protein sequence ID" value="RWX56587.1"/>
    <property type="molecule type" value="Genomic_DNA"/>
</dbReference>
<dbReference type="InterPro" id="IPR011122">
    <property type="entry name" value="WavE"/>
</dbReference>
<dbReference type="AlphaFoldDB" id="A0A3S3QTX9"/>
<protein>
    <recommendedName>
        <fullName evidence="3">WavE lipopolysaccharide synthesis</fullName>
    </recommendedName>
</protein>
<evidence type="ECO:0000313" key="1">
    <source>
        <dbReference type="EMBL" id="RWX56587.1"/>
    </source>
</evidence>
<comment type="caution">
    <text evidence="1">The sequence shown here is derived from an EMBL/GenBank/DDBJ whole genome shotgun (WGS) entry which is preliminary data.</text>
</comment>
<gene>
    <name evidence="1" type="ORF">EDI28_00595</name>
</gene>
<proteinExistence type="predicted"/>
<keyword evidence="2" id="KW-1185">Reference proteome</keyword>
<dbReference type="Pfam" id="PF07507">
    <property type="entry name" value="WavE"/>
    <property type="match status" value="1"/>
</dbReference>
<organism evidence="1 2">
    <name type="scientific">Photobacterium chitinilyticum</name>
    <dbReference type="NCBI Taxonomy" id="2485123"/>
    <lineage>
        <taxon>Bacteria</taxon>
        <taxon>Pseudomonadati</taxon>
        <taxon>Pseudomonadota</taxon>
        <taxon>Gammaproteobacteria</taxon>
        <taxon>Vibrionales</taxon>
        <taxon>Vibrionaceae</taxon>
        <taxon>Photobacterium</taxon>
    </lineage>
</organism>
<dbReference type="Proteomes" id="UP000287563">
    <property type="component" value="Unassembled WGS sequence"/>
</dbReference>
<name>A0A3S3QTX9_9GAMM</name>
<dbReference type="RefSeq" id="WP_128781910.1">
    <property type="nucleotide sequence ID" value="NZ_RJLM01000001.1"/>
</dbReference>
<reference evidence="1 2" key="1">
    <citation type="submission" date="2018-11" db="EMBL/GenBank/DDBJ databases">
        <title>Photobacterium sp. BEI247 sp. nov., a marine bacterium isolated from Yongle Blue Hole in the South China Sea.</title>
        <authorList>
            <person name="Wang X."/>
        </authorList>
    </citation>
    <scope>NUCLEOTIDE SEQUENCE [LARGE SCALE GENOMIC DNA]</scope>
    <source>
        <strain evidence="2">BEI247</strain>
    </source>
</reference>
<sequence>MRNSDITFLVQGPIRDRTKESLESIRKYCPESRVILSTWQGEDTSGLEYDELVLNEDPGSLKIFLDDDVVNYENTNRQIYSVSNAISHVKTEYCVKTRTDIEFTSDNFITFYKDNYLKYCRDSDNTILKQRVLISSINTPNPNCFLQFVCQVSDWFFFGLTEDLKKIWCQDLISQSDYYHNEDNVPDRKYKNGFYFGRFSSEQLITLGFIKGHHEDLPTYFRDKNFVDFTNRLLSSEFIVAEPNRIGFTFLKYQNYCELNLKNISDLKGFMAFYAVTTNYIRWNQLSRKYCEKKRSNIKYIIHEKLCMIASLYLKKKTYKL</sequence>